<sequence>MIKDKSIFIKNIYYMLSYVYTDLIQKDYKDIDVEEFDNIGDILAVILFKVVSKQVKRGLIKEYKAEEDELSVLTGKINIEKSIKLKANNKNKLYCEFDKLSMDNYLNSIIKTAMYVLVLSKDISSQNKKNLKKLVLLFSNVNTLKANEIRWNDIKYNRHNANYSGIINICYLILNDLLMTTEDGEYKINEFLSKKKMYSIYEKFVLSYYQKHYPSLRPRASKIKWNLDNELDKFLPEMKSDITLTSGENILIIDTKYYSQSMQTIELYNSKTIHSNNLYQIFTYVKNKDIDKNGNVSGMLLYAKTNEDIIPNSEYIMSGNKIMVRTLDLNKDFKFIAQSLNKIASDLMNS</sequence>
<dbReference type="InterPro" id="IPR019292">
    <property type="entry name" value="McrC"/>
</dbReference>
<reference evidence="1" key="1">
    <citation type="submission" date="2019-11" db="EMBL/GenBank/DDBJ databases">
        <authorList>
            <person name="Feng L."/>
        </authorList>
    </citation>
    <scope>NUCLEOTIDE SEQUENCE</scope>
    <source>
        <strain evidence="1">IbartlettiiLFYP30</strain>
    </source>
</reference>
<name>A0A6N3BUJ7_9FIRM</name>
<dbReference type="Pfam" id="PF10117">
    <property type="entry name" value="McrBC"/>
    <property type="match status" value="1"/>
</dbReference>
<dbReference type="PANTHER" id="PTHR38733:SF1">
    <property type="entry name" value="TYPE IV METHYL-DIRECTED RESTRICTION ENZYME ECOKMCRBC"/>
    <property type="match status" value="1"/>
</dbReference>
<evidence type="ECO:0000313" key="1">
    <source>
        <dbReference type="EMBL" id="VYU05237.1"/>
    </source>
</evidence>
<dbReference type="NCBIfam" id="NF007277">
    <property type="entry name" value="PRK09736.1"/>
    <property type="match status" value="1"/>
</dbReference>
<dbReference type="RefSeq" id="WP_024037222.1">
    <property type="nucleotide sequence ID" value="NZ_CACRUE010000024.1"/>
</dbReference>
<proteinExistence type="predicted"/>
<dbReference type="EMBL" id="CACRUE010000024">
    <property type="protein sequence ID" value="VYU05237.1"/>
    <property type="molecule type" value="Genomic_DNA"/>
</dbReference>
<protein>
    <submittedName>
        <fullName evidence="1">5-methylcytosine-specific restriction enzyme subunit McrC</fullName>
    </submittedName>
</protein>
<gene>
    <name evidence="1" type="ORF">IBLFYP30_01620</name>
</gene>
<organism evidence="1">
    <name type="scientific">Intestinibacter bartlettii</name>
    <dbReference type="NCBI Taxonomy" id="261299"/>
    <lineage>
        <taxon>Bacteria</taxon>
        <taxon>Bacillati</taxon>
        <taxon>Bacillota</taxon>
        <taxon>Clostridia</taxon>
        <taxon>Peptostreptococcales</taxon>
        <taxon>Peptostreptococcaceae</taxon>
        <taxon>Intestinibacter</taxon>
    </lineage>
</organism>
<dbReference type="PANTHER" id="PTHR38733">
    <property type="entry name" value="PROTEIN MCRC"/>
    <property type="match status" value="1"/>
</dbReference>
<dbReference type="AlphaFoldDB" id="A0A6N3BUJ7"/>
<accession>A0A6N3BUJ7</accession>